<evidence type="ECO:0000313" key="6">
    <source>
        <dbReference type="Proteomes" id="UP000241903"/>
    </source>
</evidence>
<dbReference type="RefSeq" id="YP_009322559.1">
    <property type="nucleotide sequence ID" value="NC_031922.1"/>
</dbReference>
<gene>
    <name evidence="3" type="ORF">N161109_124</name>
    <name evidence="1" type="ORF">S050808_124</name>
    <name evidence="2" type="ORF">S820908_122</name>
</gene>
<sequence length="131" mass="15482">MGMFDIVRSSYDLGPGFQKDLQTKDLDCCMNEYWISPSGQLFEVDYSGTHDWIDIPEEERSRPWNIFETVPNGNHGKIRPVFIFKVIEVYPSNWDIKYAPFPRKEIFFRDGVISEIRIPTETNTNDVWSFY</sequence>
<evidence type="ECO:0000313" key="3">
    <source>
        <dbReference type="EMBL" id="AOV60727.1"/>
    </source>
</evidence>
<name>A0A1D8KPL1_9CAUD</name>
<accession>A0A1D8KPL1</accession>
<dbReference type="EMBL" id="KU686205">
    <property type="protein sequence ID" value="AOV60497.1"/>
    <property type="molecule type" value="Genomic_DNA"/>
</dbReference>
<dbReference type="GeneID" id="30307708"/>
<evidence type="ECO:0000313" key="5">
    <source>
        <dbReference type="Proteomes" id="UP000240393"/>
    </source>
</evidence>
<dbReference type="Proteomes" id="UP000241903">
    <property type="component" value="Segment"/>
</dbReference>
<evidence type="ECO:0000313" key="1">
    <source>
        <dbReference type="EMBL" id="AOV60271.1"/>
    </source>
</evidence>
<reference evidence="4 5" key="1">
    <citation type="journal article" date="2016" name="Virology">
        <title>The genomic content and context of auxiliary metabolic genes in marine cyanomyoviruses.</title>
        <authorList>
            <person name="Crummett L.T."/>
            <person name="Puxty R.J."/>
            <person name="Weihe C."/>
            <person name="Marston M.F."/>
            <person name="Martiny J.B."/>
        </authorList>
    </citation>
    <scope>NUCLEOTIDE SEQUENCE [LARGE SCALE GENOMIC DNA]</scope>
    <source>
        <strain evidence="1">0808SB05</strain>
        <strain evidence="2">0908SB82</strain>
        <strain evidence="3">1109NB16</strain>
    </source>
</reference>
<dbReference type="EMBL" id="KU686206">
    <property type="protein sequence ID" value="AOV60727.1"/>
    <property type="molecule type" value="Genomic_DNA"/>
</dbReference>
<dbReference type="KEGG" id="vg:30307708"/>
<proteinExistence type="predicted"/>
<dbReference type="Proteomes" id="UP000240393">
    <property type="component" value="Segment"/>
</dbReference>
<keyword evidence="4" id="KW-1185">Reference proteome</keyword>
<evidence type="ECO:0000313" key="2">
    <source>
        <dbReference type="EMBL" id="AOV60497.1"/>
    </source>
</evidence>
<protein>
    <submittedName>
        <fullName evidence="2">Uncharacterized protein</fullName>
    </submittedName>
</protein>
<dbReference type="EMBL" id="KU686204">
    <property type="protein sequence ID" value="AOV60271.1"/>
    <property type="molecule type" value="Genomic_DNA"/>
</dbReference>
<organism evidence="2 6">
    <name type="scientific">Synechococcus phage S-CAM9</name>
    <dbReference type="NCBI Taxonomy" id="1883369"/>
    <lineage>
        <taxon>Viruses</taxon>
        <taxon>Duplodnaviria</taxon>
        <taxon>Heunggongvirae</taxon>
        <taxon>Uroviricota</taxon>
        <taxon>Caudoviricetes</taxon>
        <taxon>Pantevenvirales</taxon>
        <taxon>Kyanoviridae</taxon>
        <taxon>Kanaloavirus</taxon>
        <taxon>Kanaloavirus scam9</taxon>
    </lineage>
</organism>
<evidence type="ECO:0000313" key="4">
    <source>
        <dbReference type="Proteomes" id="UP000202784"/>
    </source>
</evidence>
<dbReference type="Proteomes" id="UP000202784">
    <property type="component" value="Segment"/>
</dbReference>
<dbReference type="OrthoDB" id="16433at10239"/>